<reference evidence="7" key="1">
    <citation type="submission" date="2018-05" db="EMBL/GenBank/DDBJ databases">
        <title>Luteimonas pekinense sp. nov., isolated from human Meibomian gland secretions, Beijing, China.</title>
        <authorList>
            <person name="Wen T."/>
            <person name="Bai H."/>
            <person name="Lv H."/>
        </authorList>
    </citation>
    <scope>NUCLEOTIDE SEQUENCE [LARGE SCALE GENOMIC DNA]</scope>
    <source>
        <strain evidence="7">83-4</strain>
    </source>
</reference>
<keyword evidence="7" id="KW-1185">Reference proteome</keyword>
<dbReference type="KEGG" id="lue:DCD74_04440"/>
<dbReference type="Gene3D" id="2.40.420.20">
    <property type="match status" value="1"/>
</dbReference>
<dbReference type="PANTHER" id="PTHR30469:SF38">
    <property type="entry name" value="HLYD FAMILY SECRETION PROTEIN"/>
    <property type="match status" value="1"/>
</dbReference>
<dbReference type="GO" id="GO:0015562">
    <property type="term" value="F:efflux transmembrane transporter activity"/>
    <property type="evidence" value="ECO:0007669"/>
    <property type="project" value="TreeGrafter"/>
</dbReference>
<feature type="domain" description="YknX-like C-terminal permuted SH3-like" evidence="5">
    <location>
        <begin position="294"/>
        <end position="360"/>
    </location>
</feature>
<protein>
    <submittedName>
        <fullName evidence="6">Efflux transporter periplasmic adaptor subunit</fullName>
    </submittedName>
</protein>
<organism evidence="6 7">
    <name type="scientific">Solilutibacter oculi</name>
    <dbReference type="NCBI Taxonomy" id="2698682"/>
    <lineage>
        <taxon>Bacteria</taxon>
        <taxon>Pseudomonadati</taxon>
        <taxon>Pseudomonadota</taxon>
        <taxon>Gammaproteobacteria</taxon>
        <taxon>Lysobacterales</taxon>
        <taxon>Lysobacteraceae</taxon>
        <taxon>Solilutibacter</taxon>
    </lineage>
</organism>
<dbReference type="InterPro" id="IPR006143">
    <property type="entry name" value="RND_pump_MFP"/>
</dbReference>
<dbReference type="Pfam" id="PF25954">
    <property type="entry name" value="Beta-barrel_RND_2"/>
    <property type="match status" value="1"/>
</dbReference>
<name>A0A344J4T6_9GAMM</name>
<comment type="similarity">
    <text evidence="1">Belongs to the membrane fusion protein (MFP) (TC 8.A.1) family.</text>
</comment>
<evidence type="ECO:0000259" key="4">
    <source>
        <dbReference type="Pfam" id="PF25954"/>
    </source>
</evidence>
<dbReference type="InterPro" id="IPR058637">
    <property type="entry name" value="YknX-like_C"/>
</dbReference>
<dbReference type="EMBL" id="CP029556">
    <property type="protein sequence ID" value="AXA84046.1"/>
    <property type="molecule type" value="Genomic_DNA"/>
</dbReference>
<dbReference type="FunFam" id="2.40.30.170:FF:000010">
    <property type="entry name" value="Efflux RND transporter periplasmic adaptor subunit"/>
    <property type="match status" value="1"/>
</dbReference>
<dbReference type="PANTHER" id="PTHR30469">
    <property type="entry name" value="MULTIDRUG RESISTANCE PROTEIN MDTA"/>
    <property type="match status" value="1"/>
</dbReference>
<dbReference type="Gene3D" id="1.10.287.470">
    <property type="entry name" value="Helix hairpin bin"/>
    <property type="match status" value="1"/>
</dbReference>
<dbReference type="Pfam" id="PF25917">
    <property type="entry name" value="BSH_RND"/>
    <property type="match status" value="1"/>
</dbReference>
<sequence length="379" mass="39847">MRASPRSIPSSIARGATVTVLAVALATGLAACKRGGADGKPGDDKAKSEQAEAVAVEVARVGNRTMVASYTGTAALTPRAEAEVAAKASGIALRVLAQEGQTVRAGQPLVQLDRDRARLQVAQAQSQVGKLEANYRRASQLAAQKMVSANDVDQLRYDLANARSALNMARLELQYGTVTAPISGQVVFVAVKPGNFVQINSTVMKLMDNSRLEATLNVPERDIALLRKGQKVLMNVDAVPGERFEGVIDRIAPMVDAGSGTFRVFCAFNGNGVLQPGMFGRMAITYDERADVPSIPRVALLDDGSDPAVYVVRAGKAMRVPVKLGYADGEFVEVREGLKLGEQVVTAGKTALREGSSVQVIDPATPPTAAPAPVAAAKK</sequence>
<dbReference type="NCBIfam" id="TIGR01730">
    <property type="entry name" value="RND_mfp"/>
    <property type="match status" value="1"/>
</dbReference>
<evidence type="ECO:0000259" key="3">
    <source>
        <dbReference type="Pfam" id="PF25917"/>
    </source>
</evidence>
<evidence type="ECO:0000256" key="1">
    <source>
        <dbReference type="ARBA" id="ARBA00009477"/>
    </source>
</evidence>
<dbReference type="PROSITE" id="PS51257">
    <property type="entry name" value="PROKAR_LIPOPROTEIN"/>
    <property type="match status" value="1"/>
</dbReference>
<evidence type="ECO:0000313" key="6">
    <source>
        <dbReference type="EMBL" id="AXA84046.1"/>
    </source>
</evidence>
<accession>A0A344J4T6</accession>
<dbReference type="Gene3D" id="2.40.30.170">
    <property type="match status" value="1"/>
</dbReference>
<gene>
    <name evidence="6" type="ORF">DCD74_04440</name>
</gene>
<dbReference type="InterPro" id="IPR058792">
    <property type="entry name" value="Beta-barrel_RND_2"/>
</dbReference>
<dbReference type="AlphaFoldDB" id="A0A344J4T6"/>
<dbReference type="Gene3D" id="2.40.50.100">
    <property type="match status" value="1"/>
</dbReference>
<feature type="domain" description="Multidrug resistance protein MdtA-like barrel-sandwich hybrid" evidence="3">
    <location>
        <begin position="82"/>
        <end position="202"/>
    </location>
</feature>
<dbReference type="OrthoDB" id="9806939at2"/>
<proteinExistence type="inferred from homology"/>
<dbReference type="GO" id="GO:1990281">
    <property type="term" value="C:efflux pump complex"/>
    <property type="evidence" value="ECO:0007669"/>
    <property type="project" value="TreeGrafter"/>
</dbReference>
<dbReference type="SUPFAM" id="SSF111369">
    <property type="entry name" value="HlyD-like secretion proteins"/>
    <property type="match status" value="1"/>
</dbReference>
<dbReference type="Proteomes" id="UP000251842">
    <property type="component" value="Chromosome"/>
</dbReference>
<evidence type="ECO:0000259" key="5">
    <source>
        <dbReference type="Pfam" id="PF25989"/>
    </source>
</evidence>
<evidence type="ECO:0000256" key="2">
    <source>
        <dbReference type="SAM" id="Coils"/>
    </source>
</evidence>
<dbReference type="Pfam" id="PF25989">
    <property type="entry name" value="YknX_C"/>
    <property type="match status" value="1"/>
</dbReference>
<feature type="domain" description="CusB-like beta-barrel" evidence="4">
    <location>
        <begin position="216"/>
        <end position="285"/>
    </location>
</feature>
<evidence type="ECO:0000313" key="7">
    <source>
        <dbReference type="Proteomes" id="UP000251842"/>
    </source>
</evidence>
<dbReference type="InterPro" id="IPR058625">
    <property type="entry name" value="MdtA-like_BSH"/>
</dbReference>
<feature type="coiled-coil region" evidence="2">
    <location>
        <begin position="114"/>
        <end position="172"/>
    </location>
</feature>
<keyword evidence="2" id="KW-0175">Coiled coil</keyword>
<dbReference type="RefSeq" id="WP_112926259.1">
    <property type="nucleotide sequence ID" value="NZ_CP029556.1"/>
</dbReference>